<feature type="binding site" evidence="5">
    <location>
        <position position="100"/>
    </location>
    <ligand>
        <name>Zn(2+)</name>
        <dbReference type="ChEBI" id="CHEBI:29105"/>
    </ligand>
</feature>
<protein>
    <recommendedName>
        <fullName evidence="10">Hemolysin III</fullName>
    </recommendedName>
</protein>
<feature type="region of interest" description="Disordered" evidence="6">
    <location>
        <begin position="1"/>
        <end position="26"/>
    </location>
</feature>
<evidence type="ECO:0000256" key="3">
    <source>
        <dbReference type="ARBA" id="ARBA00022989"/>
    </source>
</evidence>
<dbReference type="InterPro" id="IPR004254">
    <property type="entry name" value="AdipoR/HlyIII-related"/>
</dbReference>
<proteinExistence type="predicted"/>
<gene>
    <name evidence="8" type="ORF">WJX73_003131</name>
</gene>
<evidence type="ECO:0000313" key="8">
    <source>
        <dbReference type="EMBL" id="KAK9809407.1"/>
    </source>
</evidence>
<dbReference type="AlphaFoldDB" id="A0AAW1PLL0"/>
<feature type="transmembrane region" description="Helical" evidence="7">
    <location>
        <begin position="157"/>
        <end position="178"/>
    </location>
</feature>
<evidence type="ECO:0008006" key="10">
    <source>
        <dbReference type="Google" id="ProtNLM"/>
    </source>
</evidence>
<dbReference type="Pfam" id="PF03006">
    <property type="entry name" value="HlyIII"/>
    <property type="match status" value="1"/>
</dbReference>
<dbReference type="GO" id="GO:0046872">
    <property type="term" value="F:metal ion binding"/>
    <property type="evidence" value="ECO:0007669"/>
    <property type="project" value="UniProtKB-KW"/>
</dbReference>
<reference evidence="8 9" key="1">
    <citation type="journal article" date="2024" name="Nat. Commun.">
        <title>Phylogenomics reveals the evolutionary origins of lichenization in chlorophyte algae.</title>
        <authorList>
            <person name="Puginier C."/>
            <person name="Libourel C."/>
            <person name="Otte J."/>
            <person name="Skaloud P."/>
            <person name="Haon M."/>
            <person name="Grisel S."/>
            <person name="Petersen M."/>
            <person name="Berrin J.G."/>
            <person name="Delaux P.M."/>
            <person name="Dal Grande F."/>
            <person name="Keller J."/>
        </authorList>
    </citation>
    <scope>NUCLEOTIDE SEQUENCE [LARGE SCALE GENOMIC DNA]</scope>
    <source>
        <strain evidence="8 9">SAG 2036</strain>
    </source>
</reference>
<feature type="transmembrane region" description="Helical" evidence="7">
    <location>
        <begin position="114"/>
        <end position="136"/>
    </location>
</feature>
<feature type="transmembrane region" description="Helical" evidence="7">
    <location>
        <begin position="82"/>
        <end position="102"/>
    </location>
</feature>
<evidence type="ECO:0000256" key="5">
    <source>
        <dbReference type="PIRSR" id="PIRSR604254-1"/>
    </source>
</evidence>
<dbReference type="GO" id="GO:0009744">
    <property type="term" value="P:response to sucrose"/>
    <property type="evidence" value="ECO:0007669"/>
    <property type="project" value="UniProtKB-ARBA"/>
</dbReference>
<evidence type="ECO:0000313" key="9">
    <source>
        <dbReference type="Proteomes" id="UP001465755"/>
    </source>
</evidence>
<evidence type="ECO:0000256" key="2">
    <source>
        <dbReference type="ARBA" id="ARBA00022692"/>
    </source>
</evidence>
<comment type="caution">
    <text evidence="8">The sequence shown here is derived from an EMBL/GenBank/DDBJ whole genome shotgun (WGS) entry which is preliminary data.</text>
</comment>
<evidence type="ECO:0000256" key="1">
    <source>
        <dbReference type="ARBA" id="ARBA00004141"/>
    </source>
</evidence>
<keyword evidence="5" id="KW-0479">Metal-binding</keyword>
<keyword evidence="5" id="KW-0862">Zinc</keyword>
<name>A0AAW1PLL0_9CHLO</name>
<sequence length="241" mass="26214">MQRSHADTKALHKGSPTALKFRPAGSPAGTWQHTPWWHCVLLDPYERINVWSHAAPGILFVILGFASYAGYTPGHNWVHNPFGIFCFCAATTHLLSASTHVYPDNHFLEKFDHLGIVALVLGTPITALMAHTRGGIPLDLKISAGVMLAAAFLPPTLRVLGFTVGIVVMVVLHFHIVVNANLATQLGMYGLGACVFLRNGGHARFVGCTDHHLLHYLVTGACCLHVSYLLKAMQKTSAHLE</sequence>
<dbReference type="GO" id="GO:0016020">
    <property type="term" value="C:membrane"/>
    <property type="evidence" value="ECO:0007669"/>
    <property type="project" value="UniProtKB-SubCell"/>
</dbReference>
<keyword evidence="4 7" id="KW-0472">Membrane</keyword>
<feature type="compositionally biased region" description="Basic and acidic residues" evidence="6">
    <location>
        <begin position="1"/>
        <end position="10"/>
    </location>
</feature>
<dbReference type="Proteomes" id="UP001465755">
    <property type="component" value="Unassembled WGS sequence"/>
</dbReference>
<evidence type="ECO:0000256" key="4">
    <source>
        <dbReference type="ARBA" id="ARBA00023136"/>
    </source>
</evidence>
<comment type="subcellular location">
    <subcellularLocation>
        <location evidence="1">Membrane</location>
        <topology evidence="1">Multi-pass membrane protein</topology>
    </subcellularLocation>
</comment>
<evidence type="ECO:0000256" key="6">
    <source>
        <dbReference type="SAM" id="MobiDB-lite"/>
    </source>
</evidence>
<accession>A0AAW1PLL0</accession>
<keyword evidence="2 7" id="KW-0812">Transmembrane</keyword>
<organism evidence="8 9">
    <name type="scientific">Symbiochloris irregularis</name>
    <dbReference type="NCBI Taxonomy" id="706552"/>
    <lineage>
        <taxon>Eukaryota</taxon>
        <taxon>Viridiplantae</taxon>
        <taxon>Chlorophyta</taxon>
        <taxon>core chlorophytes</taxon>
        <taxon>Trebouxiophyceae</taxon>
        <taxon>Trebouxiales</taxon>
        <taxon>Trebouxiaceae</taxon>
        <taxon>Symbiochloris</taxon>
    </lineage>
</organism>
<evidence type="ECO:0000256" key="7">
    <source>
        <dbReference type="SAM" id="Phobius"/>
    </source>
</evidence>
<keyword evidence="9" id="KW-1185">Reference proteome</keyword>
<keyword evidence="3 7" id="KW-1133">Transmembrane helix</keyword>
<dbReference type="EMBL" id="JALJOQ010000020">
    <property type="protein sequence ID" value="KAK9809407.1"/>
    <property type="molecule type" value="Genomic_DNA"/>
</dbReference>
<feature type="transmembrane region" description="Helical" evidence="7">
    <location>
        <begin position="50"/>
        <end position="70"/>
    </location>
</feature>